<dbReference type="AlphaFoldDB" id="A0AA36NET9"/>
<protein>
    <submittedName>
        <fullName evidence="2">Uncharacterized protein</fullName>
    </submittedName>
</protein>
<sequence>MDSHSHYTKVGSKHLCDPRPDHPHALARNISVPSLHPYNERRALLRDPTPWHFNENFSTSNDSYGTSASIRVSQVKEVLLDGERPVSVSLKDEFHWFGFGSDRLPLPSATICPKAHLGLWQACGPKSQRVSFCYPSHWVTVPRIRFALGTART</sequence>
<organism evidence="2 3">
    <name type="scientific">Effrenium voratum</name>
    <dbReference type="NCBI Taxonomy" id="2562239"/>
    <lineage>
        <taxon>Eukaryota</taxon>
        <taxon>Sar</taxon>
        <taxon>Alveolata</taxon>
        <taxon>Dinophyceae</taxon>
        <taxon>Suessiales</taxon>
        <taxon>Symbiodiniaceae</taxon>
        <taxon>Effrenium</taxon>
    </lineage>
</organism>
<feature type="region of interest" description="Disordered" evidence="1">
    <location>
        <begin position="1"/>
        <end position="22"/>
    </location>
</feature>
<reference evidence="2" key="1">
    <citation type="submission" date="2023-08" db="EMBL/GenBank/DDBJ databases">
        <authorList>
            <person name="Chen Y."/>
            <person name="Shah S."/>
            <person name="Dougan E. K."/>
            <person name="Thang M."/>
            <person name="Chan C."/>
        </authorList>
    </citation>
    <scope>NUCLEOTIDE SEQUENCE</scope>
</reference>
<dbReference type="Proteomes" id="UP001178507">
    <property type="component" value="Unassembled WGS sequence"/>
</dbReference>
<evidence type="ECO:0000313" key="3">
    <source>
        <dbReference type="Proteomes" id="UP001178507"/>
    </source>
</evidence>
<proteinExistence type="predicted"/>
<name>A0AA36NET9_9DINO</name>
<evidence type="ECO:0000256" key="1">
    <source>
        <dbReference type="SAM" id="MobiDB-lite"/>
    </source>
</evidence>
<accession>A0AA36NET9</accession>
<dbReference type="EMBL" id="CAUJNA010003339">
    <property type="protein sequence ID" value="CAJ1399533.1"/>
    <property type="molecule type" value="Genomic_DNA"/>
</dbReference>
<gene>
    <name evidence="2" type="ORF">EVOR1521_LOCUS23047</name>
</gene>
<evidence type="ECO:0000313" key="2">
    <source>
        <dbReference type="EMBL" id="CAJ1399533.1"/>
    </source>
</evidence>
<keyword evidence="3" id="KW-1185">Reference proteome</keyword>
<comment type="caution">
    <text evidence="2">The sequence shown here is derived from an EMBL/GenBank/DDBJ whole genome shotgun (WGS) entry which is preliminary data.</text>
</comment>